<organism evidence="1 2">
    <name type="scientific">Vibrio harveyi</name>
    <name type="common">Beneckea harveyi</name>
    <dbReference type="NCBI Taxonomy" id="669"/>
    <lineage>
        <taxon>Bacteria</taxon>
        <taxon>Pseudomonadati</taxon>
        <taxon>Pseudomonadota</taxon>
        <taxon>Gammaproteobacteria</taxon>
        <taxon>Vibrionales</taxon>
        <taxon>Vibrionaceae</taxon>
        <taxon>Vibrio</taxon>
    </lineage>
</organism>
<reference evidence="1 2" key="1">
    <citation type="submission" date="2012-10" db="EMBL/GenBank/DDBJ databases">
        <title>Genome sequence of Vibrio Cholerae HENC-02.</title>
        <authorList>
            <person name="Eppinger M."/>
            <person name="Hasan N.A."/>
            <person name="Sengamalay N."/>
            <person name="Hine E."/>
            <person name="Su Q."/>
            <person name="Daugherty S.C."/>
            <person name="Young S."/>
            <person name="Sadzewicz L."/>
            <person name="Tallon L."/>
            <person name="Cebula T.A."/>
            <person name="Ravel J."/>
            <person name="Colwell R.R."/>
        </authorList>
    </citation>
    <scope>NUCLEOTIDE SEQUENCE [LARGE SCALE GENOMIC DNA]</scope>
    <source>
        <strain evidence="1 2">HENC-02</strain>
    </source>
</reference>
<gene>
    <name evidence="1" type="ORF">VCHENC02_4814A</name>
</gene>
<name>A0A454CSI7_VIBHA</name>
<evidence type="ECO:0000313" key="2">
    <source>
        <dbReference type="Proteomes" id="UP000008367"/>
    </source>
</evidence>
<comment type="caution">
    <text evidence="1">The sequence shown here is derived from an EMBL/GenBank/DDBJ whole genome shotgun (WGS) entry which is preliminary data.</text>
</comment>
<dbReference type="EMBL" id="AJSR01002122">
    <property type="protein sequence ID" value="EKM29371.1"/>
    <property type="molecule type" value="Genomic_DNA"/>
</dbReference>
<proteinExistence type="predicted"/>
<protein>
    <submittedName>
        <fullName evidence="1">Uncharacterized protein</fullName>
    </submittedName>
</protein>
<dbReference type="Proteomes" id="UP000008367">
    <property type="component" value="Unassembled WGS sequence"/>
</dbReference>
<accession>A0A454CSI7</accession>
<evidence type="ECO:0000313" key="1">
    <source>
        <dbReference type="EMBL" id="EKM29371.1"/>
    </source>
</evidence>
<feature type="non-terminal residue" evidence="1">
    <location>
        <position position="18"/>
    </location>
</feature>
<sequence>MWIEDPNFLKSVIPANLG</sequence>
<dbReference type="AlphaFoldDB" id="A0A454CSI7"/>